<organism evidence="1">
    <name type="scientific">Anopheles marajoara</name>
    <dbReference type="NCBI Taxonomy" id="58244"/>
    <lineage>
        <taxon>Eukaryota</taxon>
        <taxon>Metazoa</taxon>
        <taxon>Ecdysozoa</taxon>
        <taxon>Arthropoda</taxon>
        <taxon>Hexapoda</taxon>
        <taxon>Insecta</taxon>
        <taxon>Pterygota</taxon>
        <taxon>Neoptera</taxon>
        <taxon>Endopterygota</taxon>
        <taxon>Diptera</taxon>
        <taxon>Nematocera</taxon>
        <taxon>Culicoidea</taxon>
        <taxon>Culicidae</taxon>
        <taxon>Anophelinae</taxon>
        <taxon>Anopheles</taxon>
    </lineage>
</organism>
<dbReference type="EMBL" id="GGFJ01014759">
    <property type="protein sequence ID" value="MBW63900.1"/>
    <property type="molecule type" value="Transcribed_RNA"/>
</dbReference>
<protein>
    <submittedName>
        <fullName evidence="1">Putative secreted protein</fullName>
    </submittedName>
</protein>
<proteinExistence type="predicted"/>
<dbReference type="AlphaFoldDB" id="A0A2M4CEZ2"/>
<name>A0A2M4CEZ2_9DIPT</name>
<accession>A0A2M4CEZ2</accession>
<sequence length="68" mass="7216">MLSSRRFTFRTSSCLLAVHASVSMNGSKSFGSVRREAEALAKYSVPTVPAIGLAGDIGVVQRDKASGW</sequence>
<evidence type="ECO:0000313" key="1">
    <source>
        <dbReference type="EMBL" id="MBW63900.1"/>
    </source>
</evidence>
<reference evidence="1" key="1">
    <citation type="submission" date="2018-01" db="EMBL/GenBank/DDBJ databases">
        <title>An insight into the sialome of Amazonian anophelines.</title>
        <authorList>
            <person name="Ribeiro J.M."/>
            <person name="Scarpassa V."/>
            <person name="Calvo E."/>
        </authorList>
    </citation>
    <scope>NUCLEOTIDE SEQUENCE</scope>
    <source>
        <tissue evidence="1">Salivary glands</tissue>
    </source>
</reference>